<name>A0A9X4AT25_9BACT</name>
<dbReference type="AlphaFoldDB" id="A0A9X4AT25"/>
<dbReference type="RefSeq" id="WP_272420406.1">
    <property type="nucleotide sequence ID" value="NZ_JAGTJJ010000005.1"/>
</dbReference>
<keyword evidence="1" id="KW-0732">Signal</keyword>
<dbReference type="SUPFAM" id="SSF160574">
    <property type="entry name" value="BT0923-like"/>
    <property type="match status" value="1"/>
</dbReference>
<evidence type="ECO:0000313" key="2">
    <source>
        <dbReference type="EMBL" id="MDC3981740.1"/>
    </source>
</evidence>
<sequence length="110" mass="11970">MTRILRPLFASLALGLLASPAIATADEHAQSLHEQYKDAKKDEIAFANLPTAAQNAIRTWAEGGEIKKIEQVTLKNGQVQYKAEIKKGDQKLEVAVTPDGKTVARGEDID</sequence>
<proteinExistence type="predicted"/>
<reference evidence="2 3" key="1">
    <citation type="submission" date="2021-04" db="EMBL/GenBank/DDBJ databases">
        <title>Genome analysis of Polyangium sp.</title>
        <authorList>
            <person name="Li Y."/>
            <person name="Wang J."/>
        </authorList>
    </citation>
    <scope>NUCLEOTIDE SEQUENCE [LARGE SCALE GENOMIC DNA]</scope>
    <source>
        <strain evidence="2 3">SDU14</strain>
    </source>
</reference>
<dbReference type="Proteomes" id="UP001151081">
    <property type="component" value="Unassembled WGS sequence"/>
</dbReference>
<feature type="signal peptide" evidence="1">
    <location>
        <begin position="1"/>
        <end position="25"/>
    </location>
</feature>
<accession>A0A9X4AT25</accession>
<keyword evidence="3" id="KW-1185">Reference proteome</keyword>
<evidence type="ECO:0000256" key="1">
    <source>
        <dbReference type="SAM" id="SignalP"/>
    </source>
</evidence>
<dbReference type="Gene3D" id="3.10.450.360">
    <property type="match status" value="1"/>
</dbReference>
<organism evidence="2 3">
    <name type="scientific">Polyangium jinanense</name>
    <dbReference type="NCBI Taxonomy" id="2829994"/>
    <lineage>
        <taxon>Bacteria</taxon>
        <taxon>Pseudomonadati</taxon>
        <taxon>Myxococcota</taxon>
        <taxon>Polyangia</taxon>
        <taxon>Polyangiales</taxon>
        <taxon>Polyangiaceae</taxon>
        <taxon>Polyangium</taxon>
    </lineage>
</organism>
<feature type="chain" id="PRO_5040986513" description="PepSY domain-containing protein" evidence="1">
    <location>
        <begin position="26"/>
        <end position="110"/>
    </location>
</feature>
<evidence type="ECO:0008006" key="4">
    <source>
        <dbReference type="Google" id="ProtNLM"/>
    </source>
</evidence>
<protein>
    <recommendedName>
        <fullName evidence="4">PepSY domain-containing protein</fullName>
    </recommendedName>
</protein>
<gene>
    <name evidence="2" type="ORF">KEG57_14590</name>
</gene>
<evidence type="ECO:0000313" key="3">
    <source>
        <dbReference type="Proteomes" id="UP001151081"/>
    </source>
</evidence>
<dbReference type="EMBL" id="JAGTJJ010000005">
    <property type="protein sequence ID" value="MDC3981740.1"/>
    <property type="molecule type" value="Genomic_DNA"/>
</dbReference>
<comment type="caution">
    <text evidence="2">The sequence shown here is derived from an EMBL/GenBank/DDBJ whole genome shotgun (WGS) entry which is preliminary data.</text>
</comment>